<name>A0AAD9SDK6_PHOAM</name>
<evidence type="ECO:0000256" key="1">
    <source>
        <dbReference type="SAM" id="MobiDB-lite"/>
    </source>
</evidence>
<gene>
    <name evidence="2" type="ORF">N8I77_008588</name>
</gene>
<feature type="compositionally biased region" description="Polar residues" evidence="1">
    <location>
        <begin position="82"/>
        <end position="95"/>
    </location>
</feature>
<keyword evidence="3" id="KW-1185">Reference proteome</keyword>
<feature type="region of interest" description="Disordered" evidence="1">
    <location>
        <begin position="336"/>
        <end position="358"/>
    </location>
</feature>
<sequence>MDRLRDLATRRRVDFHLRIPKSLSTTSLMPHKATDGDDGDDTNSAVSSTSASAVLEPTICLTGNSHPAMPSLHLDSPPVHSLPSSDTKIAQSQSKAGDGMPFDTSPQTSSIKKHDKKPKMKGKTKGKTALKGTEPLVARREADQRLFDAAQAVIAQDNVIANSSLEVSRRMNECARDVLEANQIIKRKEHEIAAISTKIDSIKANFENASKHLQKAQAIAAEAIDNSVSEQFRRKEEANLVNILMGMTDAIAKGNSHNWSREKVNKSLEDLELVYSRNKHCCQSPMVSSGIAHMAKHFMFHADYEDRFQPMLFHLANQNDYSVFVERSRREDQQFATQHHVDYSTRPSTAPKPKTSKTTLNGEVLAENVKGKRSVDMPSFGELDGAADVAWATFNKLKLEPSEKAKALPPRSSSLSSSINPIPPCVFPQTDLHRTPGAAAPPNPCGDAACSFKRFDELKTHDDLIEFANGLCSKPEPRPEVRPNLMAAAVLESIAGVEATYKDGLAECYPEVKKEVASAIKIMHQLNKEHVKSEEVAQKLSTVGEKHGYCFIQPPRVIDGRVRVEVTTSCCCPDCTSEMATREESGHESKATHDEVTLQGETTRGNEDVDLLWKAFVSDASTTDR</sequence>
<feature type="region of interest" description="Disordered" evidence="1">
    <location>
        <begin position="26"/>
        <end position="51"/>
    </location>
</feature>
<dbReference type="Proteomes" id="UP001265746">
    <property type="component" value="Unassembled WGS sequence"/>
</dbReference>
<dbReference type="AlphaFoldDB" id="A0AAD9SDK6"/>
<feature type="compositionally biased region" description="Basic and acidic residues" evidence="1">
    <location>
        <begin position="581"/>
        <end position="596"/>
    </location>
</feature>
<dbReference type="EMBL" id="JAUJFL010000004">
    <property type="protein sequence ID" value="KAK2605774.1"/>
    <property type="molecule type" value="Genomic_DNA"/>
</dbReference>
<feature type="compositionally biased region" description="Low complexity" evidence="1">
    <location>
        <begin position="344"/>
        <end position="358"/>
    </location>
</feature>
<proteinExistence type="predicted"/>
<feature type="compositionally biased region" description="Basic residues" evidence="1">
    <location>
        <begin position="111"/>
        <end position="128"/>
    </location>
</feature>
<accession>A0AAD9SDK6</accession>
<reference evidence="2" key="1">
    <citation type="submission" date="2023-06" db="EMBL/GenBank/DDBJ databases">
        <authorList>
            <person name="Noh H."/>
        </authorList>
    </citation>
    <scope>NUCLEOTIDE SEQUENCE</scope>
    <source>
        <strain evidence="2">DUCC20226</strain>
    </source>
</reference>
<feature type="region of interest" description="Disordered" evidence="1">
    <location>
        <begin position="66"/>
        <end position="129"/>
    </location>
</feature>
<evidence type="ECO:0000313" key="3">
    <source>
        <dbReference type="Proteomes" id="UP001265746"/>
    </source>
</evidence>
<comment type="caution">
    <text evidence="2">The sequence shown here is derived from an EMBL/GenBank/DDBJ whole genome shotgun (WGS) entry which is preliminary data.</text>
</comment>
<organism evidence="2 3">
    <name type="scientific">Phomopsis amygdali</name>
    <name type="common">Fusicoccum amygdali</name>
    <dbReference type="NCBI Taxonomy" id="1214568"/>
    <lineage>
        <taxon>Eukaryota</taxon>
        <taxon>Fungi</taxon>
        <taxon>Dikarya</taxon>
        <taxon>Ascomycota</taxon>
        <taxon>Pezizomycotina</taxon>
        <taxon>Sordariomycetes</taxon>
        <taxon>Sordariomycetidae</taxon>
        <taxon>Diaporthales</taxon>
        <taxon>Diaporthaceae</taxon>
        <taxon>Diaporthe</taxon>
    </lineage>
</organism>
<evidence type="ECO:0000313" key="2">
    <source>
        <dbReference type="EMBL" id="KAK2605774.1"/>
    </source>
</evidence>
<protein>
    <submittedName>
        <fullName evidence="2">Uncharacterized protein</fullName>
    </submittedName>
</protein>
<feature type="region of interest" description="Disordered" evidence="1">
    <location>
        <begin position="581"/>
        <end position="603"/>
    </location>
</feature>